<name>A0A8X6G1G2_TRICU</name>
<organism evidence="1 2">
    <name type="scientific">Trichonephila clavata</name>
    <name type="common">Joro spider</name>
    <name type="synonym">Nephila clavata</name>
    <dbReference type="NCBI Taxonomy" id="2740835"/>
    <lineage>
        <taxon>Eukaryota</taxon>
        <taxon>Metazoa</taxon>
        <taxon>Ecdysozoa</taxon>
        <taxon>Arthropoda</taxon>
        <taxon>Chelicerata</taxon>
        <taxon>Arachnida</taxon>
        <taxon>Araneae</taxon>
        <taxon>Araneomorphae</taxon>
        <taxon>Entelegynae</taxon>
        <taxon>Araneoidea</taxon>
        <taxon>Nephilidae</taxon>
        <taxon>Trichonephila</taxon>
    </lineage>
</organism>
<evidence type="ECO:0000313" key="1">
    <source>
        <dbReference type="EMBL" id="GFQ93518.1"/>
    </source>
</evidence>
<dbReference type="AlphaFoldDB" id="A0A8X6G1G2"/>
<comment type="caution">
    <text evidence="1">The sequence shown here is derived from an EMBL/GenBank/DDBJ whole genome shotgun (WGS) entry which is preliminary data.</text>
</comment>
<dbReference type="Proteomes" id="UP000887116">
    <property type="component" value="Unassembled WGS sequence"/>
</dbReference>
<reference evidence="1" key="1">
    <citation type="submission" date="2020-07" db="EMBL/GenBank/DDBJ databases">
        <title>Multicomponent nature underlies the extraordinary mechanical properties of spider dragline silk.</title>
        <authorList>
            <person name="Kono N."/>
            <person name="Nakamura H."/>
            <person name="Mori M."/>
            <person name="Yoshida Y."/>
            <person name="Ohtoshi R."/>
            <person name="Malay A.D."/>
            <person name="Moran D.A.P."/>
            <person name="Tomita M."/>
            <person name="Numata K."/>
            <person name="Arakawa K."/>
        </authorList>
    </citation>
    <scope>NUCLEOTIDE SEQUENCE</scope>
</reference>
<proteinExistence type="predicted"/>
<gene>
    <name evidence="1" type="ORF">TNCT_451001</name>
</gene>
<protein>
    <submittedName>
        <fullName evidence="1">Uncharacterized protein</fullName>
    </submittedName>
</protein>
<accession>A0A8X6G1G2</accession>
<keyword evidence="2" id="KW-1185">Reference proteome</keyword>
<dbReference type="EMBL" id="BMAO01014204">
    <property type="protein sequence ID" value="GFQ93518.1"/>
    <property type="molecule type" value="Genomic_DNA"/>
</dbReference>
<sequence length="96" mass="11278">MFPWNKNPYSQTENNIKQKENRITFSVLCFTFLPKVYSMIPEVICAHRKLMKRHIPPDSRISMHNPILICCCPSNDDRSPVTHNFVSRQSLESRLT</sequence>
<evidence type="ECO:0000313" key="2">
    <source>
        <dbReference type="Proteomes" id="UP000887116"/>
    </source>
</evidence>